<dbReference type="SUPFAM" id="SSF54373">
    <property type="entry name" value="FAD-linked reductases, C-terminal domain"/>
    <property type="match status" value="1"/>
</dbReference>
<feature type="binding site" evidence="6">
    <location>
        <position position="192"/>
    </location>
    <ligand>
        <name>FAD</name>
        <dbReference type="ChEBI" id="CHEBI:57692"/>
    </ligand>
</feature>
<dbReference type="Gene3D" id="3.30.9.10">
    <property type="entry name" value="D-Amino Acid Oxidase, subunit A, domain 2"/>
    <property type="match status" value="1"/>
</dbReference>
<evidence type="ECO:0000313" key="8">
    <source>
        <dbReference type="EMBL" id="KAG0651517.1"/>
    </source>
</evidence>
<gene>
    <name evidence="8" type="ORF">D0Z07_1955</name>
</gene>
<feature type="binding site" evidence="6">
    <location>
        <position position="345"/>
    </location>
    <ligand>
        <name>D-dopa</name>
        <dbReference type="ChEBI" id="CHEBI:149689"/>
    </ligand>
</feature>
<dbReference type="Pfam" id="PF01266">
    <property type="entry name" value="DAO"/>
    <property type="match status" value="1"/>
</dbReference>
<dbReference type="InterPro" id="IPR006076">
    <property type="entry name" value="FAD-dep_OxRdtase"/>
</dbReference>
<dbReference type="InterPro" id="IPR023209">
    <property type="entry name" value="DAO"/>
</dbReference>
<evidence type="ECO:0000259" key="7">
    <source>
        <dbReference type="Pfam" id="PF01266"/>
    </source>
</evidence>
<keyword evidence="3" id="KW-0285">Flavoprotein</keyword>
<accession>A0A9P6VQ11</accession>
<feature type="binding site" evidence="6">
    <location>
        <position position="258"/>
    </location>
    <ligand>
        <name>D-dopa</name>
        <dbReference type="ChEBI" id="CHEBI:149689"/>
    </ligand>
</feature>
<dbReference type="SUPFAM" id="SSF51971">
    <property type="entry name" value="Nucleotide-binding domain"/>
    <property type="match status" value="1"/>
</dbReference>
<dbReference type="OrthoDB" id="2015447at2759"/>
<feature type="domain" description="FAD dependent oxidoreductase" evidence="7">
    <location>
        <begin position="5"/>
        <end position="352"/>
    </location>
</feature>
<feature type="binding site" evidence="6">
    <location>
        <position position="318"/>
    </location>
    <ligand>
        <name>D-dopa</name>
        <dbReference type="ChEBI" id="CHEBI:149689"/>
    </ligand>
</feature>
<keyword evidence="5" id="KW-0560">Oxidoreductase</keyword>
<keyword evidence="9" id="KW-1185">Reference proteome</keyword>
<dbReference type="GO" id="GO:0071949">
    <property type="term" value="F:FAD binding"/>
    <property type="evidence" value="ECO:0007669"/>
    <property type="project" value="InterPro"/>
</dbReference>
<dbReference type="PANTHER" id="PTHR11530:SF16">
    <property type="entry name" value="D-AMINO ACID OXIDASE (AFU_ORTHOLOGUE AFUA_5G11290)"/>
    <property type="match status" value="1"/>
</dbReference>
<proteinExistence type="inferred from homology"/>
<dbReference type="GO" id="GO:0005737">
    <property type="term" value="C:cytoplasm"/>
    <property type="evidence" value="ECO:0007669"/>
    <property type="project" value="TreeGrafter"/>
</dbReference>
<dbReference type="Gene3D" id="3.40.50.720">
    <property type="entry name" value="NAD(P)-binding Rossmann-like Domain"/>
    <property type="match status" value="1"/>
</dbReference>
<dbReference type="PANTHER" id="PTHR11530">
    <property type="entry name" value="D-AMINO ACID OXIDASE"/>
    <property type="match status" value="1"/>
</dbReference>
<comment type="caution">
    <text evidence="8">The sequence shown here is derived from an EMBL/GenBank/DDBJ whole genome shotgun (WGS) entry which is preliminary data.</text>
</comment>
<dbReference type="EMBL" id="VNKQ01000004">
    <property type="protein sequence ID" value="KAG0651517.1"/>
    <property type="molecule type" value="Genomic_DNA"/>
</dbReference>
<comment type="similarity">
    <text evidence="2">Belongs to the DAMOX/DASOX family.</text>
</comment>
<evidence type="ECO:0000256" key="5">
    <source>
        <dbReference type="ARBA" id="ARBA00023002"/>
    </source>
</evidence>
<dbReference type="PIRSF" id="PIRSF000189">
    <property type="entry name" value="D-aa_oxidase"/>
    <property type="match status" value="1"/>
</dbReference>
<evidence type="ECO:0000313" key="9">
    <source>
        <dbReference type="Proteomes" id="UP000785200"/>
    </source>
</evidence>
<evidence type="ECO:0000256" key="6">
    <source>
        <dbReference type="PIRSR" id="PIRSR000189-1"/>
    </source>
</evidence>
<dbReference type="GO" id="GO:0019478">
    <property type="term" value="P:D-amino acid catabolic process"/>
    <property type="evidence" value="ECO:0007669"/>
    <property type="project" value="TreeGrafter"/>
</dbReference>
<dbReference type="Proteomes" id="UP000785200">
    <property type="component" value="Unassembled WGS sequence"/>
</dbReference>
<reference evidence="8" key="1">
    <citation type="submission" date="2019-07" db="EMBL/GenBank/DDBJ databases">
        <title>Hyphodiscus hymeniophilus genome sequencing and assembly.</title>
        <authorList>
            <person name="Kramer G."/>
            <person name="Nodwell J."/>
        </authorList>
    </citation>
    <scope>NUCLEOTIDE SEQUENCE</scope>
    <source>
        <strain evidence="8">ATCC 34498</strain>
    </source>
</reference>
<comment type="cofactor">
    <cofactor evidence="1 6">
        <name>FAD</name>
        <dbReference type="ChEBI" id="CHEBI:57692"/>
    </cofactor>
</comment>
<keyword evidence="4 6" id="KW-0274">FAD</keyword>
<evidence type="ECO:0000256" key="2">
    <source>
        <dbReference type="ARBA" id="ARBA00006730"/>
    </source>
</evidence>
<sequence>MASPDYVILGGGVVGLTTALELKSRHPSSTIAIVAKHLPGDRSVEYASPWAGANWSSVATDNGVQESWDEITYHKFEDLADKFPEAGVGRMELRALFDNKIEDAAVLSPATGKVWYEKLVGGLRPVSEEVLKKHGVVFGWDWNSFIIDVQKYLPWLQNEILSRGIQIYRRNYDDIRELIKDFPNSKAFFNCTGLGSYHLKGVEDKLLYPTRGQILLVENPREPIVKQYEQGGQISLNGTPLTRMHFRSPQRVHRDTTYVFPRLPGGGVILGGCRVDNSWDGEADLEFAEDIKRRCCALAPELGKPEDLKVLYHGVGLRPSRKGGARVERTIFDGYVLIHNYGAGGAGYQSSW</sequence>
<evidence type="ECO:0000256" key="1">
    <source>
        <dbReference type="ARBA" id="ARBA00001974"/>
    </source>
</evidence>
<name>A0A9P6VQ11_9HELO</name>
<evidence type="ECO:0000256" key="3">
    <source>
        <dbReference type="ARBA" id="ARBA00022630"/>
    </source>
</evidence>
<protein>
    <submittedName>
        <fullName evidence="8">D-amino-acid oxidase</fullName>
    </submittedName>
</protein>
<dbReference type="GO" id="GO:0003884">
    <property type="term" value="F:D-amino-acid oxidase activity"/>
    <property type="evidence" value="ECO:0007669"/>
    <property type="project" value="InterPro"/>
</dbReference>
<dbReference type="AlphaFoldDB" id="A0A9P6VQ11"/>
<evidence type="ECO:0000256" key="4">
    <source>
        <dbReference type="ARBA" id="ARBA00022827"/>
    </source>
</evidence>
<organism evidence="8 9">
    <name type="scientific">Hyphodiscus hymeniophilus</name>
    <dbReference type="NCBI Taxonomy" id="353542"/>
    <lineage>
        <taxon>Eukaryota</taxon>
        <taxon>Fungi</taxon>
        <taxon>Dikarya</taxon>
        <taxon>Ascomycota</taxon>
        <taxon>Pezizomycotina</taxon>
        <taxon>Leotiomycetes</taxon>
        <taxon>Helotiales</taxon>
        <taxon>Hyphodiscaceae</taxon>
        <taxon>Hyphodiscus</taxon>
    </lineage>
</organism>